<feature type="transmembrane region" description="Helical" evidence="1">
    <location>
        <begin position="239"/>
        <end position="263"/>
    </location>
</feature>
<dbReference type="Proteomes" id="UP000466130">
    <property type="component" value="Unassembled WGS sequence"/>
</dbReference>
<name>A0ABQ6X5U1_9GAMM</name>
<feature type="transmembrane region" description="Helical" evidence="1">
    <location>
        <begin position="123"/>
        <end position="141"/>
    </location>
</feature>
<keyword evidence="1" id="KW-0472">Membrane</keyword>
<feature type="transmembrane region" description="Helical" evidence="1">
    <location>
        <begin position="35"/>
        <end position="54"/>
    </location>
</feature>
<evidence type="ECO:0000313" key="3">
    <source>
        <dbReference type="Proteomes" id="UP000466130"/>
    </source>
</evidence>
<keyword evidence="1" id="KW-1133">Transmembrane helix</keyword>
<feature type="transmembrane region" description="Helical" evidence="1">
    <location>
        <begin position="181"/>
        <end position="202"/>
    </location>
</feature>
<comment type="caution">
    <text evidence="2">The sequence shown here is derived from an EMBL/GenBank/DDBJ whole genome shotgun (WGS) entry which is preliminary data.</text>
</comment>
<dbReference type="RefSeq" id="WP_153844036.1">
    <property type="nucleotide sequence ID" value="NZ_CP048602.1"/>
</dbReference>
<keyword evidence="3" id="KW-1185">Reference proteome</keyword>
<feature type="transmembrane region" description="Helical" evidence="1">
    <location>
        <begin position="66"/>
        <end position="85"/>
    </location>
</feature>
<proteinExistence type="predicted"/>
<feature type="transmembrane region" description="Helical" evidence="1">
    <location>
        <begin position="214"/>
        <end position="233"/>
    </location>
</feature>
<organism evidence="2 3">
    <name type="scientific">Vreelandella piezotolerans</name>
    <dbReference type="NCBI Taxonomy" id="2609667"/>
    <lineage>
        <taxon>Bacteria</taxon>
        <taxon>Pseudomonadati</taxon>
        <taxon>Pseudomonadota</taxon>
        <taxon>Gammaproteobacteria</taxon>
        <taxon>Oceanospirillales</taxon>
        <taxon>Halomonadaceae</taxon>
        <taxon>Vreelandella</taxon>
    </lineage>
</organism>
<gene>
    <name evidence="2" type="ORF">F1978_16840</name>
</gene>
<evidence type="ECO:0000313" key="2">
    <source>
        <dbReference type="EMBL" id="KAE8436987.1"/>
    </source>
</evidence>
<protein>
    <submittedName>
        <fullName evidence="2">Uncharacterized protein</fullName>
    </submittedName>
</protein>
<accession>A0ABQ6X5U1</accession>
<keyword evidence="1" id="KW-0812">Transmembrane</keyword>
<dbReference type="EMBL" id="VWRT01000026">
    <property type="protein sequence ID" value="KAE8436987.1"/>
    <property type="molecule type" value="Genomic_DNA"/>
</dbReference>
<feature type="transmembrane region" description="Helical" evidence="1">
    <location>
        <begin position="6"/>
        <end position="28"/>
    </location>
</feature>
<reference evidence="2 3" key="1">
    <citation type="submission" date="2019-09" db="EMBL/GenBank/DDBJ databases">
        <title>The Halomonas whole genome shotgun (WGS).</title>
        <authorList>
            <person name="Xie Z."/>
        </authorList>
    </citation>
    <scope>NUCLEOTIDE SEQUENCE [LARGE SCALE GENOMIC DNA]</scope>
    <source>
        <strain evidence="2 3">NBT06E8</strain>
    </source>
</reference>
<feature type="transmembrane region" description="Helical" evidence="1">
    <location>
        <begin position="153"/>
        <end position="175"/>
    </location>
</feature>
<feature type="transmembrane region" description="Helical" evidence="1">
    <location>
        <begin position="97"/>
        <end position="117"/>
    </location>
</feature>
<evidence type="ECO:0000256" key="1">
    <source>
        <dbReference type="SAM" id="Phobius"/>
    </source>
</evidence>
<sequence length="268" mass="28448">MLDVPLTWQLAKFGLSVSMVLGLGTIAVRASPRIAGLLSGYPLGTALALFFIGLEISPTFATQSAVHTLAGFTATMALGAGYLVAGRQTGLKGVMGGLLGGFAAWLAVSTLLAQFSFTRLTGTLVTLCAIGVFSWLFRAIPDVKSSARRAFSWPALAARAGLATLIVFAITRTAHWLPPEWAGTLAAFPVTMLPFLLILHVGHGHAPVATVIKHYPAGLGSLLSYTLCVSYTYSSLGLFWGTLAGFLAATLWLLGWMQLTAWYQRRNT</sequence>